<organism evidence="3 4">
    <name type="scientific">Ligilactobacillus salivarius</name>
    <dbReference type="NCBI Taxonomy" id="1624"/>
    <lineage>
        <taxon>Bacteria</taxon>
        <taxon>Bacillati</taxon>
        <taxon>Bacillota</taxon>
        <taxon>Bacilli</taxon>
        <taxon>Lactobacillales</taxon>
        <taxon>Lactobacillaceae</taxon>
        <taxon>Ligilactobacillus</taxon>
    </lineage>
</organism>
<feature type="transmembrane region" description="Helical" evidence="2">
    <location>
        <begin position="6"/>
        <end position="22"/>
    </location>
</feature>
<reference evidence="3" key="1">
    <citation type="submission" date="2023-04" db="EMBL/GenBank/DDBJ databases">
        <title>Four porcine-derived lactic acid bacteria strains analyses and their evaluation as potential probiotics based on genomics.</title>
        <authorList>
            <person name="Niu D."/>
        </authorList>
    </citation>
    <scope>NUCLEOTIDE SEQUENCE</scope>
    <source>
        <strain evidence="3">ZSA5</strain>
    </source>
</reference>
<keyword evidence="2" id="KW-1133">Transmembrane helix</keyword>
<dbReference type="RefSeq" id="WP_284650494.1">
    <property type="nucleotide sequence ID" value="NZ_CP123971.1"/>
</dbReference>
<sequence>MIRFIIFILGIVMTYFCFRVAFKTRNSGSTKKYLFGILKCIILGTIATIFLISAIVGPDDDDTNSKGTSSIHSEKKVTKSSKKETSSSETSNDVESKNSSDSSSNDDEKINEAVNELNEYMQNNDLGDFAISYEYGGYVVTVPSRAMSATDNQQKAMYLNIYNAIKGAVKRKTGDDNIGLVTFKDRYGNTVAESKLLGNGINLK</sequence>
<feature type="compositionally biased region" description="Low complexity" evidence="1">
    <location>
        <begin position="87"/>
        <end position="103"/>
    </location>
</feature>
<gene>
    <name evidence="3" type="ORF">QFE45_03340</name>
</gene>
<evidence type="ECO:0000256" key="1">
    <source>
        <dbReference type="SAM" id="MobiDB-lite"/>
    </source>
</evidence>
<evidence type="ECO:0000313" key="4">
    <source>
        <dbReference type="Proteomes" id="UP001231316"/>
    </source>
</evidence>
<feature type="region of interest" description="Disordered" evidence="1">
    <location>
        <begin position="62"/>
        <end position="108"/>
    </location>
</feature>
<dbReference type="Proteomes" id="UP001231316">
    <property type="component" value="Chromosome"/>
</dbReference>
<dbReference type="EMBL" id="CP123971">
    <property type="protein sequence ID" value="WII29148.1"/>
    <property type="molecule type" value="Genomic_DNA"/>
</dbReference>
<name>A0AAX3X6J4_9LACO</name>
<feature type="transmembrane region" description="Helical" evidence="2">
    <location>
        <begin position="34"/>
        <end position="56"/>
    </location>
</feature>
<evidence type="ECO:0000256" key="2">
    <source>
        <dbReference type="SAM" id="Phobius"/>
    </source>
</evidence>
<feature type="compositionally biased region" description="Basic and acidic residues" evidence="1">
    <location>
        <begin position="72"/>
        <end position="86"/>
    </location>
</feature>
<protein>
    <submittedName>
        <fullName evidence="3">Uncharacterized protein</fullName>
    </submittedName>
</protein>
<proteinExistence type="predicted"/>
<keyword evidence="2" id="KW-0472">Membrane</keyword>
<dbReference type="AlphaFoldDB" id="A0AAX3X6J4"/>
<keyword evidence="2" id="KW-0812">Transmembrane</keyword>
<evidence type="ECO:0000313" key="3">
    <source>
        <dbReference type="EMBL" id="WII29148.1"/>
    </source>
</evidence>
<accession>A0AAX3X6J4</accession>